<evidence type="ECO:0000313" key="1">
    <source>
        <dbReference type="EMBL" id="MFF5897543.1"/>
    </source>
</evidence>
<comment type="caution">
    <text evidence="1">The sequence shown here is derived from an EMBL/GenBank/DDBJ whole genome shotgun (WGS) entry which is preliminary data.</text>
</comment>
<dbReference type="EMBL" id="JBIBEG010000004">
    <property type="protein sequence ID" value="MFF5897543.1"/>
    <property type="molecule type" value="Genomic_DNA"/>
</dbReference>
<accession>A0ABW6X8L0</accession>
<evidence type="ECO:0000313" key="2">
    <source>
        <dbReference type="Proteomes" id="UP001602322"/>
    </source>
</evidence>
<protein>
    <submittedName>
        <fullName evidence="1">Thymidylate kinase</fullName>
    </submittedName>
</protein>
<keyword evidence="2" id="KW-1185">Reference proteome</keyword>
<dbReference type="RefSeq" id="WP_387902805.1">
    <property type="nucleotide sequence ID" value="NZ_JBIBEG010000004.1"/>
</dbReference>
<name>A0ABW6X8L0_9ACTN</name>
<keyword evidence="1" id="KW-0808">Transferase</keyword>
<dbReference type="GO" id="GO:0016301">
    <property type="term" value="F:kinase activity"/>
    <property type="evidence" value="ECO:0007669"/>
    <property type="project" value="UniProtKB-KW"/>
</dbReference>
<gene>
    <name evidence="1" type="ORF">ACFY8O_16620</name>
</gene>
<organism evidence="1 2">
    <name type="scientific">Streptomyces argenteolus</name>
    <dbReference type="NCBI Taxonomy" id="67274"/>
    <lineage>
        <taxon>Bacteria</taxon>
        <taxon>Bacillati</taxon>
        <taxon>Actinomycetota</taxon>
        <taxon>Actinomycetes</taxon>
        <taxon>Kitasatosporales</taxon>
        <taxon>Streptomycetaceae</taxon>
        <taxon>Streptomyces</taxon>
    </lineage>
</organism>
<keyword evidence="1" id="KW-0418">Kinase</keyword>
<sequence length="224" mass="24434">MIVSVAGTDGAGKSTVTRLAAERLAGAGTAVERVERWDIVGNPRYPSADLLRRDVPAARTCVADMPPGPRFLFLMWSIDLALRGRAPGGQEAAVTLLDGYWMKHAASEIAYGLDRTWVESVAAGLPPSSEVVYLRLDPERAWERKAGRDLVPYECGMDPACSRESFLTHQRRVLDVLDGWAARFGWRELDAAQPVETLVDAVVIGTVGRLTSGTHRVPAHTEAR</sequence>
<proteinExistence type="predicted"/>
<dbReference type="SUPFAM" id="SSF52540">
    <property type="entry name" value="P-loop containing nucleoside triphosphate hydrolases"/>
    <property type="match status" value="1"/>
</dbReference>
<reference evidence="1 2" key="1">
    <citation type="submission" date="2024-10" db="EMBL/GenBank/DDBJ databases">
        <title>The Natural Products Discovery Center: Release of the First 8490 Sequenced Strains for Exploring Actinobacteria Biosynthetic Diversity.</title>
        <authorList>
            <person name="Kalkreuter E."/>
            <person name="Kautsar S.A."/>
            <person name="Yang D."/>
            <person name="Bader C.D."/>
            <person name="Teijaro C.N."/>
            <person name="Fluegel L."/>
            <person name="Davis C.M."/>
            <person name="Simpson J.R."/>
            <person name="Lauterbach L."/>
            <person name="Steele A.D."/>
            <person name="Gui C."/>
            <person name="Meng S."/>
            <person name="Li G."/>
            <person name="Viehrig K."/>
            <person name="Ye F."/>
            <person name="Su P."/>
            <person name="Kiefer A.F."/>
            <person name="Nichols A."/>
            <person name="Cepeda A.J."/>
            <person name="Yan W."/>
            <person name="Fan B."/>
            <person name="Jiang Y."/>
            <person name="Adhikari A."/>
            <person name="Zheng C.-J."/>
            <person name="Schuster L."/>
            <person name="Cowan T.M."/>
            <person name="Smanski M.J."/>
            <person name="Chevrette M.G."/>
            <person name="De Carvalho L.P.S."/>
            <person name="Shen B."/>
        </authorList>
    </citation>
    <scope>NUCLEOTIDE SEQUENCE [LARGE SCALE GENOMIC DNA]</scope>
    <source>
        <strain evidence="1 2">NPDC012540</strain>
    </source>
</reference>
<dbReference type="Proteomes" id="UP001602322">
    <property type="component" value="Unassembled WGS sequence"/>
</dbReference>
<dbReference type="Gene3D" id="3.40.50.300">
    <property type="entry name" value="P-loop containing nucleotide triphosphate hydrolases"/>
    <property type="match status" value="1"/>
</dbReference>
<dbReference type="InterPro" id="IPR027417">
    <property type="entry name" value="P-loop_NTPase"/>
</dbReference>